<comment type="caution">
    <text evidence="1">The sequence shown here is derived from an EMBL/GenBank/DDBJ whole genome shotgun (WGS) entry which is preliminary data.</text>
</comment>
<dbReference type="AlphaFoldDB" id="A0A2K1Q3Z6"/>
<proteinExistence type="predicted"/>
<keyword evidence="2" id="KW-1185">Reference proteome</keyword>
<dbReference type="Pfam" id="PF09844">
    <property type="entry name" value="DUF2071"/>
    <property type="match status" value="1"/>
</dbReference>
<sequence>MQQPLKFSEFLHDRPAPSGIDVHCKLQHFAIITYAFDPSRFSGVMPDRFRLDTVHINGSEKALISVVPFVDVDFTSAVFPFPKFRMGQTNYRIYIVDTLTGERCVWFIGTTLDSWTRILPHRFWKLPWYPGHVRFECQQREDGSYAKYSMKTVATWGPASVELTSGGEILLPGFPDIETGLVFLTHPLRGYYHRLDGELGTYRVWHKQLEVAPAHLKHAEFGLLDRLGLVTLQEQQHPYSVLIEPINEFTIYLPPKVIRK</sequence>
<evidence type="ECO:0000313" key="1">
    <source>
        <dbReference type="EMBL" id="PNS09759.1"/>
    </source>
</evidence>
<evidence type="ECO:0000313" key="2">
    <source>
        <dbReference type="Proteomes" id="UP000236220"/>
    </source>
</evidence>
<evidence type="ECO:0008006" key="3">
    <source>
        <dbReference type="Google" id="ProtNLM"/>
    </source>
</evidence>
<protein>
    <recommendedName>
        <fullName evidence="3">DUF2071 domain-containing protein</fullName>
    </recommendedName>
</protein>
<gene>
    <name evidence="1" type="ORF">Lysil_1388</name>
</gene>
<accession>A0A2K1Q3Z6</accession>
<reference evidence="1 2" key="1">
    <citation type="submission" date="2017-08" db="EMBL/GenBank/DDBJ databases">
        <title>Lysobacter sylvestris genome.</title>
        <authorList>
            <person name="Zhang D.-C."/>
            <person name="Albuquerque L."/>
            <person name="Franca L."/>
            <person name="Froufe H.J.C."/>
            <person name="Barroso C."/>
            <person name="Egas C."/>
            <person name="Da Costa M."/>
            <person name="Margesin R."/>
        </authorList>
    </citation>
    <scope>NUCLEOTIDE SEQUENCE [LARGE SCALE GENOMIC DNA]</scope>
    <source>
        <strain evidence="1 2">AM20-91</strain>
    </source>
</reference>
<organism evidence="1 2">
    <name type="scientific">Solilutibacter silvestris</name>
    <dbReference type="NCBI Taxonomy" id="1645665"/>
    <lineage>
        <taxon>Bacteria</taxon>
        <taxon>Pseudomonadati</taxon>
        <taxon>Pseudomonadota</taxon>
        <taxon>Gammaproteobacteria</taxon>
        <taxon>Lysobacterales</taxon>
        <taxon>Lysobacteraceae</taxon>
        <taxon>Solilutibacter</taxon>
    </lineage>
</organism>
<dbReference type="OrthoDB" id="5707016at2"/>
<dbReference type="InterPro" id="IPR018644">
    <property type="entry name" value="DUF2071"/>
</dbReference>
<dbReference type="RefSeq" id="WP_103074783.1">
    <property type="nucleotide sequence ID" value="NZ_NPZB01000001.1"/>
</dbReference>
<name>A0A2K1Q3Z6_9GAMM</name>
<dbReference type="Proteomes" id="UP000236220">
    <property type="component" value="Unassembled WGS sequence"/>
</dbReference>
<dbReference type="EMBL" id="NPZB01000001">
    <property type="protein sequence ID" value="PNS09759.1"/>
    <property type="molecule type" value="Genomic_DNA"/>
</dbReference>